<gene>
    <name evidence="3" type="ORF">HNR67_007580</name>
</gene>
<feature type="transmembrane region" description="Helical" evidence="2">
    <location>
        <begin position="20"/>
        <end position="37"/>
    </location>
</feature>
<dbReference type="Proteomes" id="UP000533598">
    <property type="component" value="Unassembled WGS sequence"/>
</dbReference>
<accession>A0A7W7CHQ7</accession>
<dbReference type="EMBL" id="JACHMH010000001">
    <property type="protein sequence ID" value="MBB4681462.1"/>
    <property type="molecule type" value="Genomic_DNA"/>
</dbReference>
<protein>
    <recommendedName>
        <fullName evidence="5">DUF4352 domain-containing protein</fullName>
    </recommendedName>
</protein>
<keyword evidence="2" id="KW-0472">Membrane</keyword>
<evidence type="ECO:0000256" key="1">
    <source>
        <dbReference type="SAM" id="MobiDB-lite"/>
    </source>
</evidence>
<keyword evidence="4" id="KW-1185">Reference proteome</keyword>
<proteinExistence type="predicted"/>
<comment type="caution">
    <text evidence="3">The sequence shown here is derived from an EMBL/GenBank/DDBJ whole genome shotgun (WGS) entry which is preliminary data.</text>
</comment>
<keyword evidence="2" id="KW-0812">Transmembrane</keyword>
<feature type="region of interest" description="Disordered" evidence="1">
    <location>
        <begin position="102"/>
        <end position="131"/>
    </location>
</feature>
<feature type="transmembrane region" description="Helical" evidence="2">
    <location>
        <begin position="69"/>
        <end position="92"/>
    </location>
</feature>
<sequence length="256" mass="26134">MTHQLPIMPEAPPQPPPPKFSGLALTALILGLVGLLGSPIIILNNVTAIAAGVGLVLGVIALFGTRKVLAAIGAALCVLAIVITVVVQVAAVKALDEALQGSTNQGQVSDGDPGKAKPVDNPPPAEAPTWGKRYTWKDGLAVEVAKPIACKPGKFSSPSTVDRAAKFTVTVVNGTKEAVETSLLLGLSDAQFDGREAKPISDFNGPCGTGTDTGTVLPGKSFSYEVAYAVGAKPGEMQLAFQPGFGRDKAVFVGPA</sequence>
<dbReference type="AlphaFoldDB" id="A0A7W7CHQ7"/>
<evidence type="ECO:0000313" key="4">
    <source>
        <dbReference type="Proteomes" id="UP000533598"/>
    </source>
</evidence>
<dbReference type="RefSeq" id="WP_185008051.1">
    <property type="nucleotide sequence ID" value="NZ_BAAAUI010000008.1"/>
</dbReference>
<keyword evidence="2" id="KW-1133">Transmembrane helix</keyword>
<name>A0A7W7CHQ7_9PSEU</name>
<feature type="transmembrane region" description="Helical" evidence="2">
    <location>
        <begin position="42"/>
        <end position="63"/>
    </location>
</feature>
<evidence type="ECO:0008006" key="5">
    <source>
        <dbReference type="Google" id="ProtNLM"/>
    </source>
</evidence>
<reference evidence="3 4" key="1">
    <citation type="submission" date="2020-08" db="EMBL/GenBank/DDBJ databases">
        <title>Sequencing the genomes of 1000 actinobacteria strains.</title>
        <authorList>
            <person name="Klenk H.-P."/>
        </authorList>
    </citation>
    <scope>NUCLEOTIDE SEQUENCE [LARGE SCALE GENOMIC DNA]</scope>
    <source>
        <strain evidence="3 4">DSM 44230</strain>
    </source>
</reference>
<evidence type="ECO:0000313" key="3">
    <source>
        <dbReference type="EMBL" id="MBB4681462.1"/>
    </source>
</evidence>
<evidence type="ECO:0000256" key="2">
    <source>
        <dbReference type="SAM" id="Phobius"/>
    </source>
</evidence>
<organism evidence="3 4">
    <name type="scientific">Crossiella cryophila</name>
    <dbReference type="NCBI Taxonomy" id="43355"/>
    <lineage>
        <taxon>Bacteria</taxon>
        <taxon>Bacillati</taxon>
        <taxon>Actinomycetota</taxon>
        <taxon>Actinomycetes</taxon>
        <taxon>Pseudonocardiales</taxon>
        <taxon>Pseudonocardiaceae</taxon>
        <taxon>Crossiella</taxon>
    </lineage>
</organism>